<name>A0A9D1AQJ4_9FIRM</name>
<dbReference type="EMBL" id="DVGZ01000100">
    <property type="protein sequence ID" value="HIR47785.1"/>
    <property type="molecule type" value="Genomic_DNA"/>
</dbReference>
<comment type="caution">
    <text evidence="1">The sequence shown here is derived from an EMBL/GenBank/DDBJ whole genome shotgun (WGS) entry which is preliminary data.</text>
</comment>
<gene>
    <name evidence="1" type="ORF">IAB89_09075</name>
</gene>
<evidence type="ECO:0000313" key="2">
    <source>
        <dbReference type="Proteomes" id="UP000824242"/>
    </source>
</evidence>
<dbReference type="AlphaFoldDB" id="A0A9D1AQJ4"/>
<protein>
    <submittedName>
        <fullName evidence="1">Phage tail protein</fullName>
    </submittedName>
</protein>
<evidence type="ECO:0000313" key="1">
    <source>
        <dbReference type="EMBL" id="HIR47785.1"/>
    </source>
</evidence>
<organism evidence="1 2">
    <name type="scientific">Candidatus Caccousia avicola</name>
    <dbReference type="NCBI Taxonomy" id="2840721"/>
    <lineage>
        <taxon>Bacteria</taxon>
        <taxon>Bacillati</taxon>
        <taxon>Bacillota</taxon>
        <taxon>Clostridia</taxon>
        <taxon>Eubacteriales</taxon>
        <taxon>Oscillospiraceae</taxon>
        <taxon>Oscillospiraceae incertae sedis</taxon>
        <taxon>Candidatus Caccousia</taxon>
    </lineage>
</organism>
<proteinExistence type="predicted"/>
<reference evidence="1" key="2">
    <citation type="journal article" date="2021" name="PeerJ">
        <title>Extensive microbial diversity within the chicken gut microbiome revealed by metagenomics and culture.</title>
        <authorList>
            <person name="Gilroy R."/>
            <person name="Ravi A."/>
            <person name="Getino M."/>
            <person name="Pursley I."/>
            <person name="Horton D.L."/>
            <person name="Alikhan N.F."/>
            <person name="Baker D."/>
            <person name="Gharbi K."/>
            <person name="Hall N."/>
            <person name="Watson M."/>
            <person name="Adriaenssens E.M."/>
            <person name="Foster-Nyarko E."/>
            <person name="Jarju S."/>
            <person name="Secka A."/>
            <person name="Antonio M."/>
            <person name="Oren A."/>
            <person name="Chaudhuri R.R."/>
            <person name="La Ragione R."/>
            <person name="Hildebrand F."/>
            <person name="Pallen M.J."/>
        </authorList>
    </citation>
    <scope>NUCLEOTIDE SEQUENCE</scope>
    <source>
        <strain evidence="1">ChiSxjej1B13-7958</strain>
    </source>
</reference>
<dbReference type="Proteomes" id="UP000824242">
    <property type="component" value="Unassembled WGS sequence"/>
</dbReference>
<sequence>MRIGTLGNLVFQVSSKTVQTIDDLRWSGSAQYSTHQRHLGKGLLEFTGVDPDDLSFSIFLSRSLGVEPEESLALLRQYERNGTTLPFSLGSRPYGEYRWVIVNHKVQVTQFDGRGRIAAATVSVSLREYIKE</sequence>
<accession>A0A9D1AQJ4</accession>
<dbReference type="InterPro" id="IPR009734">
    <property type="entry name" value="Myoviridae_GpU"/>
</dbReference>
<reference evidence="1" key="1">
    <citation type="submission" date="2020-10" db="EMBL/GenBank/DDBJ databases">
        <authorList>
            <person name="Gilroy R."/>
        </authorList>
    </citation>
    <scope>NUCLEOTIDE SEQUENCE</scope>
    <source>
        <strain evidence="1">ChiSxjej1B13-7958</strain>
    </source>
</reference>
<dbReference type="Pfam" id="PF06995">
    <property type="entry name" value="Phage_P2_GpU"/>
    <property type="match status" value="1"/>
</dbReference>